<dbReference type="EMBL" id="CAJOBE010005601">
    <property type="protein sequence ID" value="CAF3978830.1"/>
    <property type="molecule type" value="Genomic_DNA"/>
</dbReference>
<comment type="caution">
    <text evidence="1">The sequence shown here is derived from an EMBL/GenBank/DDBJ whole genome shotgun (WGS) entry which is preliminary data.</text>
</comment>
<dbReference type="AlphaFoldDB" id="A0A819MF95"/>
<protein>
    <submittedName>
        <fullName evidence="1">Uncharacterized protein</fullName>
    </submittedName>
</protein>
<reference evidence="1" key="1">
    <citation type="submission" date="2021-02" db="EMBL/GenBank/DDBJ databases">
        <authorList>
            <person name="Nowell W R."/>
        </authorList>
    </citation>
    <scope>NUCLEOTIDE SEQUENCE</scope>
</reference>
<proteinExistence type="predicted"/>
<evidence type="ECO:0000313" key="1">
    <source>
        <dbReference type="EMBL" id="CAF3978830.1"/>
    </source>
</evidence>
<name>A0A819MF95_9BILA</name>
<dbReference type="Proteomes" id="UP000663874">
    <property type="component" value="Unassembled WGS sequence"/>
</dbReference>
<evidence type="ECO:0000313" key="2">
    <source>
        <dbReference type="Proteomes" id="UP000663874"/>
    </source>
</evidence>
<accession>A0A819MF95</accession>
<gene>
    <name evidence="1" type="ORF">FNK824_LOCUS24746</name>
</gene>
<organism evidence="1 2">
    <name type="scientific">Rotaria sordida</name>
    <dbReference type="NCBI Taxonomy" id="392033"/>
    <lineage>
        <taxon>Eukaryota</taxon>
        <taxon>Metazoa</taxon>
        <taxon>Spiralia</taxon>
        <taxon>Gnathifera</taxon>
        <taxon>Rotifera</taxon>
        <taxon>Eurotatoria</taxon>
        <taxon>Bdelloidea</taxon>
        <taxon>Philodinida</taxon>
        <taxon>Philodinidae</taxon>
        <taxon>Rotaria</taxon>
    </lineage>
</organism>
<sequence>MATANIEPSAPPQTPEADYIPPEIDANTEARAYAEQQNEIVALNDIGGAWKLDVDYEGEKGSAFPLLLFARRGWAHLTGSAEKAKQRRQAITDYFPKLAYILSDVVILLGNDDLASTDYLTRCREFALKANDGVNQMPHRPVLVIIQNKCSLAQSAAPDDVTKKFFDIHGQEAATLNLYFSEIKCFCLPHNEQLQRLKNGMILDGTQIFDRQMSDLKQLFDTVRDRNSQRLLTHAQWLYLLQRVLQTVQSGKSVSLHMLLSEIVAHNDDQSISIALDSFLMRYNEESVRSPRWFINCCQFAMNVLAHCLAVTSHSRRELMSERIIHELCEKALKLLFTELDEFQPCEALYTGKGRSSQNGNSERPIFCYQHKGAHDGGHRTCQPVYGLTAWKQFWNISSTDVWPGEALIILSDYMPSFDLFSHR</sequence>